<dbReference type="AlphaFoldDB" id="A0A6A6DRI5"/>
<evidence type="ECO:0000313" key="9">
    <source>
        <dbReference type="EMBL" id="KAF2180570.1"/>
    </source>
</evidence>
<evidence type="ECO:0000256" key="3">
    <source>
        <dbReference type="ARBA" id="ARBA00022448"/>
    </source>
</evidence>
<keyword evidence="8" id="KW-0472">Membrane</keyword>
<keyword evidence="6" id="KW-0249">Electron transport</keyword>
<evidence type="ECO:0000256" key="1">
    <source>
        <dbReference type="ARBA" id="ARBA00004443"/>
    </source>
</evidence>
<dbReference type="PANTHER" id="PTHR12653">
    <property type="entry name" value="NADH-UBIQUINONE OXIDOREDUCTASE 13 KD-B SUBUNIT"/>
    <property type="match status" value="1"/>
</dbReference>
<proteinExistence type="inferred from homology"/>
<sequence length="243" mass="27243">MRAVSRLFASAKPGQFLEPGAPTGLCGLLTHPSPRSTLLYFYNSTLDKLKQLPESSVYRQSTEALTKHRLHIIEATKPMGFDAWQEKIQMQVADNPDAFEVVRTSNGTVVHVPKDEDVDFRAKKAEWDGEVEGPTLEGIRSVRERRNQRVKLAGADKAFHPEAAIQKVKLDPEPQLTVKQISDLESQFGAGLLEEVIEVAEGEHKLVDEMIKSRVWEELVEKAPEGQWSYFERGGAHTATQKP</sequence>
<evidence type="ECO:0000256" key="7">
    <source>
        <dbReference type="ARBA" id="ARBA00023128"/>
    </source>
</evidence>
<dbReference type="EMBL" id="ML994657">
    <property type="protein sequence ID" value="KAF2180570.1"/>
    <property type="molecule type" value="Genomic_DNA"/>
</dbReference>
<evidence type="ECO:0000256" key="4">
    <source>
        <dbReference type="ARBA" id="ARBA00022660"/>
    </source>
</evidence>
<dbReference type="PANTHER" id="PTHR12653:SF0">
    <property type="entry name" value="NADH DEHYDROGENASE [UBIQUINONE] 1 ALPHA SUBCOMPLEX SUBUNIT 5"/>
    <property type="match status" value="1"/>
</dbReference>
<keyword evidence="3" id="KW-0813">Transport</keyword>
<evidence type="ECO:0000313" key="10">
    <source>
        <dbReference type="Proteomes" id="UP000800200"/>
    </source>
</evidence>
<evidence type="ECO:0000256" key="2">
    <source>
        <dbReference type="ARBA" id="ARBA00010261"/>
    </source>
</evidence>
<keyword evidence="7" id="KW-0496">Mitochondrion</keyword>
<protein>
    <submittedName>
        <fullName evidence="9">Uncharacterized protein</fullName>
    </submittedName>
</protein>
<dbReference type="Proteomes" id="UP000800200">
    <property type="component" value="Unassembled WGS sequence"/>
</dbReference>
<name>A0A6A6DRI5_9PEZI</name>
<keyword evidence="4" id="KW-0679">Respiratory chain</keyword>
<dbReference type="Pfam" id="PF04716">
    <property type="entry name" value="ETC_C1_NDUFA5"/>
    <property type="match status" value="1"/>
</dbReference>
<dbReference type="OrthoDB" id="286811at2759"/>
<dbReference type="GO" id="GO:0022904">
    <property type="term" value="P:respiratory electron transport chain"/>
    <property type="evidence" value="ECO:0007669"/>
    <property type="project" value="InterPro"/>
</dbReference>
<keyword evidence="5" id="KW-0999">Mitochondrion inner membrane</keyword>
<evidence type="ECO:0000256" key="8">
    <source>
        <dbReference type="ARBA" id="ARBA00023136"/>
    </source>
</evidence>
<reference evidence="9" key="1">
    <citation type="journal article" date="2020" name="Stud. Mycol.">
        <title>101 Dothideomycetes genomes: a test case for predicting lifestyles and emergence of pathogens.</title>
        <authorList>
            <person name="Haridas S."/>
            <person name="Albert R."/>
            <person name="Binder M."/>
            <person name="Bloem J."/>
            <person name="Labutti K."/>
            <person name="Salamov A."/>
            <person name="Andreopoulos B."/>
            <person name="Baker S."/>
            <person name="Barry K."/>
            <person name="Bills G."/>
            <person name="Bluhm B."/>
            <person name="Cannon C."/>
            <person name="Castanera R."/>
            <person name="Culley D."/>
            <person name="Daum C."/>
            <person name="Ezra D."/>
            <person name="Gonzalez J."/>
            <person name="Henrissat B."/>
            <person name="Kuo A."/>
            <person name="Liang C."/>
            <person name="Lipzen A."/>
            <person name="Lutzoni F."/>
            <person name="Magnuson J."/>
            <person name="Mondo S."/>
            <person name="Nolan M."/>
            <person name="Ohm R."/>
            <person name="Pangilinan J."/>
            <person name="Park H.-J."/>
            <person name="Ramirez L."/>
            <person name="Alfaro M."/>
            <person name="Sun H."/>
            <person name="Tritt A."/>
            <person name="Yoshinaga Y."/>
            <person name="Zwiers L.-H."/>
            <person name="Turgeon B."/>
            <person name="Goodwin S."/>
            <person name="Spatafora J."/>
            <person name="Crous P."/>
            <person name="Grigoriev I."/>
        </authorList>
    </citation>
    <scope>NUCLEOTIDE SEQUENCE</scope>
    <source>
        <strain evidence="9">CBS 207.26</strain>
    </source>
</reference>
<evidence type="ECO:0000256" key="6">
    <source>
        <dbReference type="ARBA" id="ARBA00022982"/>
    </source>
</evidence>
<dbReference type="GO" id="GO:0005743">
    <property type="term" value="C:mitochondrial inner membrane"/>
    <property type="evidence" value="ECO:0007669"/>
    <property type="project" value="UniProtKB-SubCell"/>
</dbReference>
<keyword evidence="10" id="KW-1185">Reference proteome</keyword>
<accession>A0A6A6DRI5</accession>
<gene>
    <name evidence="9" type="ORF">K469DRAFT_714563</name>
</gene>
<evidence type="ECO:0000256" key="5">
    <source>
        <dbReference type="ARBA" id="ARBA00022792"/>
    </source>
</evidence>
<organism evidence="9 10">
    <name type="scientific">Zopfia rhizophila CBS 207.26</name>
    <dbReference type="NCBI Taxonomy" id="1314779"/>
    <lineage>
        <taxon>Eukaryota</taxon>
        <taxon>Fungi</taxon>
        <taxon>Dikarya</taxon>
        <taxon>Ascomycota</taxon>
        <taxon>Pezizomycotina</taxon>
        <taxon>Dothideomycetes</taxon>
        <taxon>Dothideomycetes incertae sedis</taxon>
        <taxon>Zopfiaceae</taxon>
        <taxon>Zopfia</taxon>
    </lineage>
</organism>
<comment type="subcellular location">
    <subcellularLocation>
        <location evidence="1">Mitochondrion inner membrane</location>
        <topology evidence="1">Peripheral membrane protein</topology>
        <orientation evidence="1">Matrix side</orientation>
    </subcellularLocation>
</comment>
<dbReference type="InterPro" id="IPR006806">
    <property type="entry name" value="NDUFA5"/>
</dbReference>
<comment type="similarity">
    <text evidence="2">Belongs to the complex I NDUFA5 subunit family.</text>
</comment>